<comment type="caution">
    <text evidence="1">The sequence shown here is derived from an EMBL/GenBank/DDBJ whole genome shotgun (WGS) entry which is preliminary data.</text>
</comment>
<dbReference type="AlphaFoldDB" id="A0A840MV46"/>
<dbReference type="EMBL" id="JACHIJ010000001">
    <property type="protein sequence ID" value="MBB5050532.1"/>
    <property type="molecule type" value="Genomic_DNA"/>
</dbReference>
<gene>
    <name evidence="1" type="ORF">HNQ36_000480</name>
</gene>
<organism evidence="1 2">
    <name type="scientific">Afipia massiliensis</name>
    <dbReference type="NCBI Taxonomy" id="211460"/>
    <lineage>
        <taxon>Bacteria</taxon>
        <taxon>Pseudomonadati</taxon>
        <taxon>Pseudomonadota</taxon>
        <taxon>Alphaproteobacteria</taxon>
        <taxon>Hyphomicrobiales</taxon>
        <taxon>Nitrobacteraceae</taxon>
        <taxon>Afipia</taxon>
    </lineage>
</organism>
<name>A0A840MV46_9BRAD</name>
<evidence type="ECO:0000313" key="2">
    <source>
        <dbReference type="Proteomes" id="UP000521227"/>
    </source>
</evidence>
<accession>A0A840MV46</accession>
<evidence type="ECO:0000313" key="1">
    <source>
        <dbReference type="EMBL" id="MBB5050532.1"/>
    </source>
</evidence>
<sequence length="43" mass="4700">MNLTSLRDRLSASAAWLATQVAARPKVALMVWIASLALVAWVF</sequence>
<dbReference type="Proteomes" id="UP000521227">
    <property type="component" value="Unassembled WGS sequence"/>
</dbReference>
<dbReference type="RefSeq" id="WP_283813982.1">
    <property type="nucleotide sequence ID" value="NZ_JACHIJ010000001.1"/>
</dbReference>
<proteinExistence type="predicted"/>
<protein>
    <submittedName>
        <fullName evidence="1">Uncharacterized protein</fullName>
    </submittedName>
</protein>
<reference evidence="1 2" key="1">
    <citation type="submission" date="2020-08" db="EMBL/GenBank/DDBJ databases">
        <title>Genomic Encyclopedia of Type Strains, Phase IV (KMG-IV): sequencing the most valuable type-strain genomes for metagenomic binning, comparative biology and taxonomic classification.</title>
        <authorList>
            <person name="Goeker M."/>
        </authorList>
    </citation>
    <scope>NUCLEOTIDE SEQUENCE [LARGE SCALE GENOMIC DNA]</scope>
    <source>
        <strain evidence="1 2">DSM 17498</strain>
    </source>
</reference>